<dbReference type="Proteomes" id="UP000568050">
    <property type="component" value="Unassembled WGS sequence"/>
</dbReference>
<dbReference type="EMBL" id="JACHWP010000001">
    <property type="protein sequence ID" value="MBB3022392.1"/>
    <property type="molecule type" value="Genomic_DNA"/>
</dbReference>
<dbReference type="RefSeq" id="WP_183374393.1">
    <property type="nucleotide sequence ID" value="NZ_CBCSFZ010000002.1"/>
</dbReference>
<dbReference type="AlphaFoldDB" id="A0A839QQV6"/>
<name>A0A839QQV6_9MICO</name>
<dbReference type="SUPFAM" id="SSF46955">
    <property type="entry name" value="Putative DNA-binding domain"/>
    <property type="match status" value="1"/>
</dbReference>
<dbReference type="PROSITE" id="PS50937">
    <property type="entry name" value="HTH_MERR_2"/>
    <property type="match status" value="1"/>
</dbReference>
<dbReference type="SMART" id="SM00422">
    <property type="entry name" value="HTH_MERR"/>
    <property type="match status" value="1"/>
</dbReference>
<comment type="caution">
    <text evidence="4">The sequence shown here is derived from an EMBL/GenBank/DDBJ whole genome shotgun (WGS) entry which is preliminary data.</text>
</comment>
<dbReference type="GO" id="GO:0003677">
    <property type="term" value="F:DNA binding"/>
    <property type="evidence" value="ECO:0007669"/>
    <property type="project" value="UniProtKB-KW"/>
</dbReference>
<dbReference type="CDD" id="cd00592">
    <property type="entry name" value="HTH_MerR-like"/>
    <property type="match status" value="1"/>
</dbReference>
<accession>A0A839QQV6</accession>
<reference evidence="4 5" key="1">
    <citation type="submission" date="2020-08" db="EMBL/GenBank/DDBJ databases">
        <title>Sequencing the genomes of 1000 actinobacteria strains.</title>
        <authorList>
            <person name="Klenk H.-P."/>
        </authorList>
    </citation>
    <scope>NUCLEOTIDE SEQUENCE [LARGE SCALE GENOMIC DNA]</scope>
    <source>
        <strain evidence="4 5">DSM 23040</strain>
    </source>
</reference>
<dbReference type="InterPro" id="IPR009061">
    <property type="entry name" value="DNA-bd_dom_put_sf"/>
</dbReference>
<sequence>MSAAHKHRASALLSIGQVRAQLREEFPDLTHSKLHFLEAEGLIEPVRTASGYRKYSAADVDRILLVLRAQRDLFWPLKVIKEHLDELDRDGSPVRSLSVRALSEGERRPAVRLSRRELAREARVSAAFVTEMEEYGFLVKDAPVYDQQDLDAVTACRDLAEHGLQPRHLSLVRSSAQRQAHLIQSVLTPSSHRDDSVAEGEAEDARASMSASLTSLHTALLTSALNRSH</sequence>
<dbReference type="InterPro" id="IPR000551">
    <property type="entry name" value="MerR-type_HTH_dom"/>
</dbReference>
<dbReference type="Pfam" id="PF13411">
    <property type="entry name" value="MerR_1"/>
    <property type="match status" value="1"/>
</dbReference>
<proteinExistence type="predicted"/>
<dbReference type="GO" id="GO:0003700">
    <property type="term" value="F:DNA-binding transcription factor activity"/>
    <property type="evidence" value="ECO:0007669"/>
    <property type="project" value="InterPro"/>
</dbReference>
<feature type="domain" description="HTH merR-type" evidence="3">
    <location>
        <begin position="34"/>
        <end position="86"/>
    </location>
</feature>
<evidence type="ECO:0000256" key="1">
    <source>
        <dbReference type="ARBA" id="ARBA00023125"/>
    </source>
</evidence>
<evidence type="ECO:0000313" key="5">
    <source>
        <dbReference type="Proteomes" id="UP000568050"/>
    </source>
</evidence>
<evidence type="ECO:0000259" key="3">
    <source>
        <dbReference type="PROSITE" id="PS50937"/>
    </source>
</evidence>
<protein>
    <submittedName>
        <fullName evidence="4">DNA-binding transcriptional MerR regulator</fullName>
    </submittedName>
</protein>
<organism evidence="4 5">
    <name type="scientific">Helcobacillus massiliensis</name>
    <dbReference type="NCBI Taxonomy" id="521392"/>
    <lineage>
        <taxon>Bacteria</taxon>
        <taxon>Bacillati</taxon>
        <taxon>Actinomycetota</taxon>
        <taxon>Actinomycetes</taxon>
        <taxon>Micrococcales</taxon>
        <taxon>Dermabacteraceae</taxon>
        <taxon>Helcobacillus</taxon>
    </lineage>
</organism>
<dbReference type="Gene3D" id="1.10.1660.10">
    <property type="match status" value="1"/>
</dbReference>
<keyword evidence="5" id="KW-1185">Reference proteome</keyword>
<dbReference type="InterPro" id="IPR047057">
    <property type="entry name" value="MerR_fam"/>
</dbReference>
<feature type="region of interest" description="Disordered" evidence="2">
    <location>
        <begin position="186"/>
        <end position="209"/>
    </location>
</feature>
<evidence type="ECO:0000256" key="2">
    <source>
        <dbReference type="SAM" id="MobiDB-lite"/>
    </source>
</evidence>
<evidence type="ECO:0000313" key="4">
    <source>
        <dbReference type="EMBL" id="MBB3022392.1"/>
    </source>
</evidence>
<dbReference type="PANTHER" id="PTHR30204">
    <property type="entry name" value="REDOX-CYCLING DRUG-SENSING TRANSCRIPTIONAL ACTIVATOR SOXR"/>
    <property type="match status" value="1"/>
</dbReference>
<gene>
    <name evidence="4" type="ORF">FHX50_000640</name>
</gene>
<dbReference type="PANTHER" id="PTHR30204:SF89">
    <property type="entry name" value="HTH MERR-TYPE DOMAIN-CONTAINING PROTEIN"/>
    <property type="match status" value="1"/>
</dbReference>
<keyword evidence="1 4" id="KW-0238">DNA-binding</keyword>